<accession>A0AAV9BZ32</accession>
<proteinExistence type="predicted"/>
<reference evidence="2" key="2">
    <citation type="submission" date="2023-06" db="EMBL/GenBank/DDBJ databases">
        <authorList>
            <person name="Ma L."/>
            <person name="Liu K.-W."/>
            <person name="Li Z."/>
            <person name="Hsiao Y.-Y."/>
            <person name="Qi Y."/>
            <person name="Fu T."/>
            <person name="Tang G."/>
            <person name="Zhang D."/>
            <person name="Sun W.-H."/>
            <person name="Liu D.-K."/>
            <person name="Li Y."/>
            <person name="Chen G.-Z."/>
            <person name="Liu X.-D."/>
            <person name="Liao X.-Y."/>
            <person name="Jiang Y.-T."/>
            <person name="Yu X."/>
            <person name="Hao Y."/>
            <person name="Huang J."/>
            <person name="Zhao X.-W."/>
            <person name="Ke S."/>
            <person name="Chen Y.-Y."/>
            <person name="Wu W.-L."/>
            <person name="Hsu J.-L."/>
            <person name="Lin Y.-F."/>
            <person name="Huang M.-D."/>
            <person name="Li C.-Y."/>
            <person name="Huang L."/>
            <person name="Wang Z.-W."/>
            <person name="Zhao X."/>
            <person name="Zhong W.-Y."/>
            <person name="Peng D.-H."/>
            <person name="Ahmad S."/>
            <person name="Lan S."/>
            <person name="Zhang J.-S."/>
            <person name="Tsai W.-C."/>
            <person name="Van De Peer Y."/>
            <person name="Liu Z.-J."/>
        </authorList>
    </citation>
    <scope>NUCLEOTIDE SEQUENCE</scope>
    <source>
        <strain evidence="2">SCP</strain>
        <tissue evidence="2">Leaves</tissue>
    </source>
</reference>
<evidence type="ECO:0000256" key="1">
    <source>
        <dbReference type="SAM" id="MobiDB-lite"/>
    </source>
</evidence>
<protein>
    <submittedName>
        <fullName evidence="2">Uncharacterized protein</fullName>
    </submittedName>
</protein>
<feature type="region of interest" description="Disordered" evidence="1">
    <location>
        <begin position="61"/>
        <end position="155"/>
    </location>
</feature>
<comment type="caution">
    <text evidence="2">The sequence shown here is derived from an EMBL/GenBank/DDBJ whole genome shotgun (WGS) entry which is preliminary data.</text>
</comment>
<sequence>MATQIPKNQIVDNYALDKKLNPFTSNPALEKTMLPSLEAIKGGGGSVKVGTTGTIGSLMTKEMETTIDSPRASTSSQRRKLQTMPVSVPCGSFVPKKPHPKKSSSKEASTSNGNDSSRSSIGASKTWNNEASTSNGTSIHKIHEVTPKMRQTPRKNFHRAPILRCDDITAVDCTPNKEKLEKKGSYIVEVVDLKCSNPMSSRFKKLGFSKLSDSVS</sequence>
<evidence type="ECO:0000313" key="2">
    <source>
        <dbReference type="EMBL" id="KAK1281431.1"/>
    </source>
</evidence>
<dbReference type="PANTHER" id="PTHR36405">
    <property type="entry name" value="BNAA10G09140D PROTEIN"/>
    <property type="match status" value="1"/>
</dbReference>
<dbReference type="Proteomes" id="UP001179952">
    <property type="component" value="Unassembled WGS sequence"/>
</dbReference>
<name>A0AAV9BZ32_ACOGR</name>
<reference evidence="2" key="1">
    <citation type="journal article" date="2023" name="Nat. Commun.">
        <title>Diploid and tetraploid genomes of Acorus and the evolution of monocots.</title>
        <authorList>
            <person name="Ma L."/>
            <person name="Liu K.W."/>
            <person name="Li Z."/>
            <person name="Hsiao Y.Y."/>
            <person name="Qi Y."/>
            <person name="Fu T."/>
            <person name="Tang G.D."/>
            <person name="Zhang D."/>
            <person name="Sun W.H."/>
            <person name="Liu D.K."/>
            <person name="Li Y."/>
            <person name="Chen G.Z."/>
            <person name="Liu X.D."/>
            <person name="Liao X.Y."/>
            <person name="Jiang Y.T."/>
            <person name="Yu X."/>
            <person name="Hao Y."/>
            <person name="Huang J."/>
            <person name="Zhao X.W."/>
            <person name="Ke S."/>
            <person name="Chen Y.Y."/>
            <person name="Wu W.L."/>
            <person name="Hsu J.L."/>
            <person name="Lin Y.F."/>
            <person name="Huang M.D."/>
            <person name="Li C.Y."/>
            <person name="Huang L."/>
            <person name="Wang Z.W."/>
            <person name="Zhao X."/>
            <person name="Zhong W.Y."/>
            <person name="Peng D.H."/>
            <person name="Ahmad S."/>
            <person name="Lan S."/>
            <person name="Zhang J.S."/>
            <person name="Tsai W.C."/>
            <person name="Van de Peer Y."/>
            <person name="Liu Z.J."/>
        </authorList>
    </citation>
    <scope>NUCLEOTIDE SEQUENCE</scope>
    <source>
        <strain evidence="2">SCP</strain>
    </source>
</reference>
<gene>
    <name evidence="2" type="ORF">QJS04_geneDACA018196</name>
</gene>
<dbReference type="EMBL" id="JAUJYN010000001">
    <property type="protein sequence ID" value="KAK1281431.1"/>
    <property type="molecule type" value="Genomic_DNA"/>
</dbReference>
<feature type="compositionally biased region" description="Polar residues" evidence="1">
    <location>
        <begin position="121"/>
        <end position="138"/>
    </location>
</feature>
<dbReference type="AlphaFoldDB" id="A0AAV9BZ32"/>
<dbReference type="PANTHER" id="PTHR36405:SF1">
    <property type="entry name" value="OS07G0520600 PROTEIN"/>
    <property type="match status" value="1"/>
</dbReference>
<evidence type="ECO:0000313" key="3">
    <source>
        <dbReference type="Proteomes" id="UP001179952"/>
    </source>
</evidence>
<keyword evidence="3" id="KW-1185">Reference proteome</keyword>
<organism evidence="2 3">
    <name type="scientific">Acorus gramineus</name>
    <name type="common">Dwarf sweet flag</name>
    <dbReference type="NCBI Taxonomy" id="55184"/>
    <lineage>
        <taxon>Eukaryota</taxon>
        <taxon>Viridiplantae</taxon>
        <taxon>Streptophyta</taxon>
        <taxon>Embryophyta</taxon>
        <taxon>Tracheophyta</taxon>
        <taxon>Spermatophyta</taxon>
        <taxon>Magnoliopsida</taxon>
        <taxon>Liliopsida</taxon>
        <taxon>Acoraceae</taxon>
        <taxon>Acorus</taxon>
    </lineage>
</organism>
<feature type="compositionally biased region" description="Polar residues" evidence="1">
    <location>
        <begin position="66"/>
        <end position="76"/>
    </location>
</feature>
<feature type="compositionally biased region" description="Low complexity" evidence="1">
    <location>
        <begin position="109"/>
        <end position="120"/>
    </location>
</feature>